<evidence type="ECO:0000313" key="3">
    <source>
        <dbReference type="Proteomes" id="UP000184267"/>
    </source>
</evidence>
<accession>A0A1M2V933</accession>
<dbReference type="AlphaFoldDB" id="A0A1M2V933"/>
<name>A0A1M2V933_TRAPU</name>
<gene>
    <name evidence="2" type="ORF">TRAPUB_5211</name>
</gene>
<sequence length="134" mass="14635">MEVDANTYDVFANLFSIGKGKKGALAWDDFAMTTLGFKYETKGGSKRQFTPPAEPPRPILRWDEAPDRLVASTLVGVPRGQDNNPANFPPPPRPPLAWRLCLPRLDTLSDSGVGPQTGPSAPLVRPVRTLRTPL</sequence>
<dbReference type="OrthoDB" id="2758557at2759"/>
<keyword evidence="3" id="KW-1185">Reference proteome</keyword>
<evidence type="ECO:0000313" key="2">
    <source>
        <dbReference type="EMBL" id="OJT04102.1"/>
    </source>
</evidence>
<reference evidence="2 3" key="1">
    <citation type="submission" date="2016-10" db="EMBL/GenBank/DDBJ databases">
        <title>Genome sequence of the basidiomycete white-rot fungus Trametes pubescens.</title>
        <authorList>
            <person name="Makela M.R."/>
            <person name="Granchi Z."/>
            <person name="Peng M."/>
            <person name="De Vries R.P."/>
            <person name="Grigoriev I."/>
            <person name="Riley R."/>
            <person name="Hilden K."/>
        </authorList>
    </citation>
    <scope>NUCLEOTIDE SEQUENCE [LARGE SCALE GENOMIC DNA]</scope>
    <source>
        <strain evidence="2 3">FBCC735</strain>
    </source>
</reference>
<comment type="caution">
    <text evidence="2">The sequence shown here is derived from an EMBL/GenBank/DDBJ whole genome shotgun (WGS) entry which is preliminary data.</text>
</comment>
<proteinExistence type="predicted"/>
<dbReference type="Proteomes" id="UP000184267">
    <property type="component" value="Unassembled WGS sequence"/>
</dbReference>
<feature type="region of interest" description="Disordered" evidence="1">
    <location>
        <begin position="108"/>
        <end position="134"/>
    </location>
</feature>
<dbReference type="EMBL" id="MNAD01001559">
    <property type="protein sequence ID" value="OJT04102.1"/>
    <property type="molecule type" value="Genomic_DNA"/>
</dbReference>
<feature type="region of interest" description="Disordered" evidence="1">
    <location>
        <begin position="76"/>
        <end position="95"/>
    </location>
</feature>
<protein>
    <submittedName>
        <fullName evidence="2">Uncharacterized protein</fullName>
    </submittedName>
</protein>
<organism evidence="2 3">
    <name type="scientific">Trametes pubescens</name>
    <name type="common">White-rot fungus</name>
    <dbReference type="NCBI Taxonomy" id="154538"/>
    <lineage>
        <taxon>Eukaryota</taxon>
        <taxon>Fungi</taxon>
        <taxon>Dikarya</taxon>
        <taxon>Basidiomycota</taxon>
        <taxon>Agaricomycotina</taxon>
        <taxon>Agaricomycetes</taxon>
        <taxon>Polyporales</taxon>
        <taxon>Polyporaceae</taxon>
        <taxon>Trametes</taxon>
    </lineage>
</organism>
<evidence type="ECO:0000256" key="1">
    <source>
        <dbReference type="SAM" id="MobiDB-lite"/>
    </source>
</evidence>